<dbReference type="AlphaFoldDB" id="A0A149PAZ2"/>
<proteinExistence type="predicted"/>
<name>A0A149PAZ2_9BURK</name>
<dbReference type="Proteomes" id="UP000075613">
    <property type="component" value="Unassembled WGS sequence"/>
</dbReference>
<gene>
    <name evidence="1" type="ORF">CI15_32025</name>
</gene>
<protein>
    <recommendedName>
        <fullName evidence="3">Integrase catalytic domain-containing protein</fullName>
    </recommendedName>
</protein>
<sequence>MQAVFRAVESHRPLAGLIHPTDCGSRYCAHAYQNLVLAVFTQRFYLNRIAAKPVGVHGFRPTSLALMP</sequence>
<comment type="caution">
    <text evidence="1">The sequence shown here is derived from an EMBL/GenBank/DDBJ whole genome shotgun (WGS) entry which is preliminary data.</text>
</comment>
<reference evidence="1 2" key="1">
    <citation type="journal article" date="2015" name="Int. J. Syst. Evol. Microbiol.">
        <title>Burkholderia monticola sp. nov., isolated from mountain soil.</title>
        <authorList>
            <person name="Baek I."/>
            <person name="Seo B."/>
            <person name="Lee I."/>
            <person name="Yi H."/>
            <person name="Chun J."/>
        </authorList>
    </citation>
    <scope>NUCLEOTIDE SEQUENCE [LARGE SCALE GENOMIC DNA]</scope>
    <source>
        <strain evidence="1 2">JC2948</strain>
    </source>
</reference>
<evidence type="ECO:0000313" key="1">
    <source>
        <dbReference type="EMBL" id="KXU82196.1"/>
    </source>
</evidence>
<evidence type="ECO:0008006" key="3">
    <source>
        <dbReference type="Google" id="ProtNLM"/>
    </source>
</evidence>
<organism evidence="1 2">
    <name type="scientific">Paraburkholderia monticola</name>
    <dbReference type="NCBI Taxonomy" id="1399968"/>
    <lineage>
        <taxon>Bacteria</taxon>
        <taxon>Pseudomonadati</taxon>
        <taxon>Pseudomonadota</taxon>
        <taxon>Betaproteobacteria</taxon>
        <taxon>Burkholderiales</taxon>
        <taxon>Burkholderiaceae</taxon>
        <taxon>Paraburkholderia</taxon>
    </lineage>
</organism>
<dbReference type="EMBL" id="LRBG01000039">
    <property type="protein sequence ID" value="KXU82196.1"/>
    <property type="molecule type" value="Genomic_DNA"/>
</dbReference>
<keyword evidence="2" id="KW-1185">Reference proteome</keyword>
<accession>A0A149PAZ2</accession>
<evidence type="ECO:0000313" key="2">
    <source>
        <dbReference type="Proteomes" id="UP000075613"/>
    </source>
</evidence>